<dbReference type="InterPro" id="IPR047937">
    <property type="entry name" value="Eex_IncN-like"/>
</dbReference>
<organism evidence="1">
    <name type="scientific">Salmonella diarizonae</name>
    <dbReference type="NCBI Taxonomy" id="59204"/>
    <lineage>
        <taxon>Bacteria</taxon>
        <taxon>Pseudomonadati</taxon>
        <taxon>Pseudomonadota</taxon>
        <taxon>Gammaproteobacteria</taxon>
        <taxon>Enterobacterales</taxon>
        <taxon>Enterobacteriaceae</taxon>
        <taxon>Salmonella</taxon>
    </lineage>
</organism>
<accession>A0A6C8Y3B0</accession>
<dbReference type="EMBL" id="RSHK01000042">
    <property type="protein sequence ID" value="MIE72700.1"/>
    <property type="molecule type" value="Genomic_DNA"/>
</dbReference>
<gene>
    <name evidence="1" type="ORF">EL06_25770</name>
</gene>
<evidence type="ECO:0000313" key="1">
    <source>
        <dbReference type="EMBL" id="MIE72700.1"/>
    </source>
</evidence>
<dbReference type="Proteomes" id="UP000885362">
    <property type="component" value="Unassembled WGS sequence"/>
</dbReference>
<dbReference type="PROSITE" id="PS51257">
    <property type="entry name" value="PROKAR_LIPOPROTEIN"/>
    <property type="match status" value="1"/>
</dbReference>
<reference evidence="1" key="1">
    <citation type="submission" date="2018-08" db="EMBL/GenBank/DDBJ databases">
        <authorList>
            <consortium name="GenomeTrakr network: Whole genome sequencing for foodborne pathogen traceback"/>
        </authorList>
    </citation>
    <scope>NUCLEOTIDE SEQUENCE [LARGE SCALE GENOMIC DNA]</scope>
    <source>
        <strain evidence="1">FMA0132</strain>
    </source>
</reference>
<name>A0A6C8Y3B0_SALDZ</name>
<dbReference type="NCBIfam" id="NF033894">
    <property type="entry name" value="Eex_IncN"/>
    <property type="match status" value="1"/>
</dbReference>
<protein>
    <recommendedName>
        <fullName evidence="2">EexN family lipoprotein</fullName>
    </recommendedName>
</protein>
<proteinExistence type="predicted"/>
<dbReference type="AlphaFoldDB" id="A0A6C8Y3B0"/>
<sequence>MRFFYFFSIIFSSAILLTGCDEKYSKEWYIKNHKEMISKYTECLLDNSWSDQICQNAKNAMNHESTKPDVIQGKKEAFKKLGEKIDSQPVPDLNLGS</sequence>
<comment type="caution">
    <text evidence="1">The sequence shown here is derived from an EMBL/GenBank/DDBJ whole genome shotgun (WGS) entry which is preliminary data.</text>
</comment>
<evidence type="ECO:0008006" key="2">
    <source>
        <dbReference type="Google" id="ProtNLM"/>
    </source>
</evidence>